<dbReference type="GO" id="GO:0045943">
    <property type="term" value="P:positive regulation of transcription by RNA polymerase I"/>
    <property type="evidence" value="ECO:0007669"/>
    <property type="project" value="TreeGrafter"/>
</dbReference>
<dbReference type="OMA" id="GKWLIEV"/>
<dbReference type="VEuPathDB" id="PlasmoDB:PY04526"/>
<reference evidence="7" key="4">
    <citation type="submission" date="2019-05" db="EMBL/GenBank/DDBJ databases">
        <authorList>
            <consortium name="Pathogen Informatics"/>
        </authorList>
    </citation>
    <scope>NUCLEOTIDE SEQUENCE</scope>
    <source>
        <strain evidence="7">17X</strain>
    </source>
</reference>
<evidence type="ECO:0000256" key="4">
    <source>
        <dbReference type="ARBA" id="ARBA00023242"/>
    </source>
</evidence>
<name>A0A077Y9Y6_PLAYE</name>
<dbReference type="PANTHER" id="PTHR19924">
    <property type="entry name" value="UTP15 U3 SMALL NUCLEOLAR RNA-ASSOCIATED PROTEIN 15 FAMILY MEMBER"/>
    <property type="match status" value="1"/>
</dbReference>
<feature type="repeat" description="WD" evidence="5">
    <location>
        <begin position="111"/>
        <end position="152"/>
    </location>
</feature>
<reference evidence="6" key="3">
    <citation type="submission" date="2014-05" db="EMBL/GenBank/DDBJ databases">
        <authorList>
            <person name="Aslett A.Martin."/>
            <person name="De Silva Nishadi"/>
        </authorList>
    </citation>
    <scope>NUCLEOTIDE SEQUENCE</scope>
    <source>
        <strain evidence="6">YM</strain>
    </source>
</reference>
<dbReference type="VEuPathDB" id="PlasmoDB:PY17X_1370700"/>
<dbReference type="PROSITE" id="PS00678">
    <property type="entry name" value="WD_REPEATS_1"/>
    <property type="match status" value="1"/>
</dbReference>
<evidence type="ECO:0000313" key="7">
    <source>
        <dbReference type="EMBL" id="VTZ81074.1"/>
    </source>
</evidence>
<dbReference type="EMBL" id="LK934641">
    <property type="protein sequence ID" value="CDU20316.1"/>
    <property type="molecule type" value="Genomic_DNA"/>
</dbReference>
<dbReference type="VEuPathDB" id="PlasmoDB:Py17XNL_001303536"/>
<dbReference type="PANTHER" id="PTHR19924:SF26">
    <property type="entry name" value="U3 SMALL NUCLEOLAR RNA-ASSOCIATED PROTEIN 15 HOMOLOG"/>
    <property type="match status" value="1"/>
</dbReference>
<comment type="subcellular location">
    <subcellularLocation>
        <location evidence="1">Nucleus</location>
        <location evidence="1">Nucleolus</location>
    </subcellularLocation>
</comment>
<evidence type="ECO:0000256" key="5">
    <source>
        <dbReference type="PROSITE-ProRule" id="PRU00221"/>
    </source>
</evidence>
<dbReference type="PROSITE" id="PS50082">
    <property type="entry name" value="WD_REPEATS_2"/>
    <property type="match status" value="1"/>
</dbReference>
<gene>
    <name evidence="7" type="ORF">PY17X_1370700</name>
    <name evidence="6" type="ORF">PYYM_1367000</name>
</gene>
<dbReference type="GeneID" id="3790167"/>
<organism evidence="6 9">
    <name type="scientific">Plasmodium yoelii</name>
    <dbReference type="NCBI Taxonomy" id="5861"/>
    <lineage>
        <taxon>Eukaryota</taxon>
        <taxon>Sar</taxon>
        <taxon>Alveolata</taxon>
        <taxon>Apicomplexa</taxon>
        <taxon>Aconoidasida</taxon>
        <taxon>Haemosporida</taxon>
        <taxon>Plasmodiidae</taxon>
        <taxon>Plasmodium</taxon>
        <taxon>Plasmodium (Vinckeia)</taxon>
    </lineage>
</organism>
<evidence type="ECO:0000313" key="8">
    <source>
        <dbReference type="Proteomes" id="UP000072874"/>
    </source>
</evidence>
<dbReference type="AlphaFoldDB" id="A0A077Y9Y6"/>
<evidence type="ECO:0000256" key="3">
    <source>
        <dbReference type="ARBA" id="ARBA00022737"/>
    </source>
</evidence>
<dbReference type="VEuPathDB" id="PlasmoDB:PY04527"/>
<dbReference type="Gene3D" id="2.130.10.10">
    <property type="entry name" value="YVTN repeat-like/Quinoprotein amine dehydrogenase"/>
    <property type="match status" value="1"/>
</dbReference>
<keyword evidence="4" id="KW-0539">Nucleus</keyword>
<dbReference type="GO" id="GO:0006364">
    <property type="term" value="P:rRNA processing"/>
    <property type="evidence" value="ECO:0007669"/>
    <property type="project" value="TreeGrafter"/>
</dbReference>
<keyword evidence="2 5" id="KW-0853">WD repeat</keyword>
<protein>
    <submittedName>
        <fullName evidence="7">U3 small nucleolar RNA-associated protein 15, putative</fullName>
    </submittedName>
</protein>
<reference evidence="7" key="2">
    <citation type="submission" date="2014-05" db="EMBL/GenBank/DDBJ databases">
        <authorList>
            <person name="Aslett M.A."/>
            <person name="De Silva N."/>
        </authorList>
    </citation>
    <scope>NUCLEOTIDE SEQUENCE</scope>
    <source>
        <strain evidence="7">17X</strain>
    </source>
</reference>
<dbReference type="EMBL" id="LM993667">
    <property type="protein sequence ID" value="VTZ81074.1"/>
    <property type="molecule type" value="Genomic_DNA"/>
</dbReference>
<dbReference type="KEGG" id="pyo:PY17X_1370700"/>
<reference evidence="8 9" key="1">
    <citation type="journal article" date="2014" name="BMC Biol.">
        <title>A comprehensive evaluation of rodent malaria parasite genomes and gene expression.</title>
        <authorList>
            <person name="Otto T.D."/>
            <person name="Bohme U."/>
            <person name="Jackson A.P."/>
            <person name="Hunt M."/>
            <person name="Franke-Fayard B."/>
            <person name="Hoeijmakers W.A."/>
            <person name="Religa A.A."/>
            <person name="Robertson L."/>
            <person name="Sanders M."/>
            <person name="Ogun S.A."/>
            <person name="Cunningham D."/>
            <person name="Erhart A."/>
            <person name="Billker O."/>
            <person name="Khan S.M."/>
            <person name="Stunnenberg H.G."/>
            <person name="Langhorne J."/>
            <person name="Holder A.A."/>
            <person name="Waters A.P."/>
            <person name="Newbold C.I."/>
            <person name="Pain A."/>
            <person name="Berriman M."/>
            <person name="Janse C.J."/>
        </authorList>
    </citation>
    <scope>NUCLEOTIDE SEQUENCE [LARGE SCALE GENOMIC DNA]</scope>
    <source>
        <strain evidence="7 8">17X</strain>
        <strain evidence="6 9">YM</strain>
    </source>
</reference>
<keyword evidence="3" id="KW-0677">Repeat</keyword>
<evidence type="ECO:0000256" key="1">
    <source>
        <dbReference type="ARBA" id="ARBA00004604"/>
    </source>
</evidence>
<dbReference type="InterPro" id="IPR019775">
    <property type="entry name" value="WD40_repeat_CS"/>
</dbReference>
<evidence type="ECO:0000313" key="9">
    <source>
        <dbReference type="Proteomes" id="UP000072904"/>
    </source>
</evidence>
<accession>A0A077Y9Y6</accession>
<sequence length="464" mass="54785">MSFFQPVELIRKRNVATQDFKDYLFQFKVVKRENGNSSIKSVCIWKEYVVIGYNNTVSLHNIKGEWLQKKYSCKENVSFLKFRDEKMLGIGMENGNIELIGVFFFDKIKNLKGHKSSITDMCFSSNFQKLYSCSRDFTIKIWNILEAKCEDTLDYHIDSITSMCMYIKNEDNYLISSSYDGYIYFYNLNKNESPNKLELKSPIEYIHIYKDKYIFVAVKNVIKIYSLENFDFIKDITITAKTIYFLNSFNKYIVAASIDKTVYFIDPQLKHPEKIKVVSIFTTIQPSKSVSMYENTICLGSSMGSWSIYGYCESEKKTINNKRKHSIINLEEEKYRITNKNINNYLKRFKYNDALIEAITYESSSMLSLIDYLSKQNMLFAACSTTCEERILKILKFFRYKFVIDILMFEFLFSFLSANKWIETSKNKQILDMLQDLKIGFNKMVKISDYYKNLKEITDDLKKK</sequence>
<dbReference type="GO" id="GO:0005730">
    <property type="term" value="C:nucleolus"/>
    <property type="evidence" value="ECO:0007669"/>
    <property type="project" value="UniProtKB-SubCell"/>
</dbReference>
<dbReference type="SUPFAM" id="SSF50978">
    <property type="entry name" value="WD40 repeat-like"/>
    <property type="match status" value="1"/>
</dbReference>
<evidence type="ECO:0000256" key="2">
    <source>
        <dbReference type="ARBA" id="ARBA00022574"/>
    </source>
</evidence>
<dbReference type="Pfam" id="PF00400">
    <property type="entry name" value="WD40"/>
    <property type="match status" value="2"/>
</dbReference>
<dbReference type="SMART" id="SM00320">
    <property type="entry name" value="WD40"/>
    <property type="match status" value="3"/>
</dbReference>
<proteinExistence type="predicted"/>
<dbReference type="Proteomes" id="UP000072874">
    <property type="component" value="Chromosome 13"/>
</dbReference>
<dbReference type="VEuPathDB" id="PlasmoDB:PYYM_1367000"/>
<dbReference type="InterPro" id="IPR001680">
    <property type="entry name" value="WD40_rpt"/>
</dbReference>
<evidence type="ECO:0000313" key="6">
    <source>
        <dbReference type="EMBL" id="CDU20316.1"/>
    </source>
</evidence>
<dbReference type="InterPro" id="IPR015943">
    <property type="entry name" value="WD40/YVTN_repeat-like_dom_sf"/>
</dbReference>
<dbReference type="RefSeq" id="XP_022813778.1">
    <property type="nucleotide sequence ID" value="XM_022957347.1"/>
</dbReference>
<dbReference type="InterPro" id="IPR036322">
    <property type="entry name" value="WD40_repeat_dom_sf"/>
</dbReference>
<dbReference type="PROSITE" id="PS50294">
    <property type="entry name" value="WD_REPEATS_REGION"/>
    <property type="match status" value="1"/>
</dbReference>
<dbReference type="OrthoDB" id="189968at2759"/>
<dbReference type="Proteomes" id="UP000072904">
    <property type="component" value="Chromosome 13"/>
</dbReference>